<sequence length="79" mass="8591">SRSSDVPGFLPFRKHSDYIADIMEAQLLASQKQNSFTGSVIQKGDISTTVDSNVNFSSGFSSVPHASTHVTNNHHEVND</sequence>
<proteinExistence type="predicted"/>
<reference evidence="1" key="1">
    <citation type="submission" date="2014-12" db="EMBL/GenBank/DDBJ databases">
        <title>Insight into the proteome of Arion vulgaris.</title>
        <authorList>
            <person name="Aradska J."/>
            <person name="Bulat T."/>
            <person name="Smidak R."/>
            <person name="Sarate P."/>
            <person name="Gangsoo J."/>
            <person name="Sialana F."/>
            <person name="Bilban M."/>
            <person name="Lubec G."/>
        </authorList>
    </citation>
    <scope>NUCLEOTIDE SEQUENCE</scope>
    <source>
        <tissue evidence="1">Skin</tissue>
    </source>
</reference>
<feature type="non-terminal residue" evidence="1">
    <location>
        <position position="1"/>
    </location>
</feature>
<protein>
    <submittedName>
        <fullName evidence="1">Uncharacterized protein</fullName>
    </submittedName>
</protein>
<accession>A0A0B6XVI4</accession>
<dbReference type="AlphaFoldDB" id="A0A0B6XVI4"/>
<evidence type="ECO:0000313" key="1">
    <source>
        <dbReference type="EMBL" id="CEK47300.1"/>
    </source>
</evidence>
<dbReference type="EMBL" id="HACG01000435">
    <property type="protein sequence ID" value="CEK47300.1"/>
    <property type="molecule type" value="Transcribed_RNA"/>
</dbReference>
<organism evidence="1">
    <name type="scientific">Arion vulgaris</name>
    <dbReference type="NCBI Taxonomy" id="1028688"/>
    <lineage>
        <taxon>Eukaryota</taxon>
        <taxon>Metazoa</taxon>
        <taxon>Spiralia</taxon>
        <taxon>Lophotrochozoa</taxon>
        <taxon>Mollusca</taxon>
        <taxon>Gastropoda</taxon>
        <taxon>Heterobranchia</taxon>
        <taxon>Euthyneura</taxon>
        <taxon>Panpulmonata</taxon>
        <taxon>Eupulmonata</taxon>
        <taxon>Stylommatophora</taxon>
        <taxon>Helicina</taxon>
        <taxon>Arionoidea</taxon>
        <taxon>Arionidae</taxon>
        <taxon>Arion</taxon>
    </lineage>
</organism>
<name>A0A0B6XVI4_9EUPU</name>
<feature type="non-terminal residue" evidence="1">
    <location>
        <position position="79"/>
    </location>
</feature>
<gene>
    <name evidence="1" type="primary">ORF1058</name>
</gene>